<dbReference type="Gene3D" id="3.90.190.10">
    <property type="entry name" value="Protein tyrosine phosphatase superfamily"/>
    <property type="match status" value="1"/>
</dbReference>
<evidence type="ECO:0000256" key="6">
    <source>
        <dbReference type="ARBA" id="ARBA00023157"/>
    </source>
</evidence>
<dbReference type="PANTHER" id="PTHR23339">
    <property type="entry name" value="TYROSINE SPECIFIC PROTEIN PHOSPHATASE AND DUAL SPECIFICITY PROTEIN PHOSPHATASE"/>
    <property type="match status" value="1"/>
</dbReference>
<organism evidence="11 12">
    <name type="scientific">Capsaspora owczarzaki (strain ATCC 30864)</name>
    <dbReference type="NCBI Taxonomy" id="595528"/>
    <lineage>
        <taxon>Eukaryota</taxon>
        <taxon>Filasterea</taxon>
        <taxon>Capsaspora</taxon>
    </lineage>
</organism>
<evidence type="ECO:0000256" key="1">
    <source>
        <dbReference type="ARBA" id="ARBA00009580"/>
    </source>
</evidence>
<keyword evidence="3" id="KW-0488">Methylation</keyword>
<gene>
    <name evidence="11" type="ORF">CAOG_006306</name>
</gene>
<dbReference type="FunFam" id="3.90.190.10:FF:000086">
    <property type="entry name" value="Protein tyrosine phosphatase-like protein"/>
    <property type="match status" value="1"/>
</dbReference>
<reference evidence="12" key="1">
    <citation type="submission" date="2011-02" db="EMBL/GenBank/DDBJ databases">
        <title>The Genome Sequence of Capsaspora owczarzaki ATCC 30864.</title>
        <authorList>
            <person name="Russ C."/>
            <person name="Cuomo C."/>
            <person name="Burger G."/>
            <person name="Gray M.W."/>
            <person name="Holland P.W.H."/>
            <person name="King N."/>
            <person name="Lang F.B.F."/>
            <person name="Roger A.J."/>
            <person name="Ruiz-Trillo I."/>
            <person name="Young S.K."/>
            <person name="Zeng Q."/>
            <person name="Gargeya S."/>
            <person name="Alvarado L."/>
            <person name="Berlin A."/>
            <person name="Chapman S.B."/>
            <person name="Chen Z."/>
            <person name="Freedman E."/>
            <person name="Gellesch M."/>
            <person name="Goldberg J."/>
            <person name="Griggs A."/>
            <person name="Gujja S."/>
            <person name="Heilman E."/>
            <person name="Heiman D."/>
            <person name="Howarth C."/>
            <person name="Mehta T."/>
            <person name="Neiman D."/>
            <person name="Pearson M."/>
            <person name="Roberts A."/>
            <person name="Saif S."/>
            <person name="Shea T."/>
            <person name="Shenoy N."/>
            <person name="Sisk P."/>
            <person name="Stolte C."/>
            <person name="Sykes S."/>
            <person name="White J."/>
            <person name="Yandava C."/>
            <person name="Haas B."/>
            <person name="Nusbaum C."/>
            <person name="Birren B."/>
        </authorList>
    </citation>
    <scope>NUCLEOTIDE SEQUENCE</scope>
    <source>
        <strain evidence="12">ATCC 30864</strain>
    </source>
</reference>
<dbReference type="PhylomeDB" id="A0A0D2WV03"/>
<accession>A0A0D2WV03</accession>
<comment type="similarity">
    <text evidence="1">Belongs to the protein-tyrosine phosphatase family.</text>
</comment>
<evidence type="ECO:0000256" key="9">
    <source>
        <dbReference type="ARBA" id="ARBA00051722"/>
    </source>
</evidence>
<dbReference type="RefSeq" id="XP_004345055.1">
    <property type="nucleotide sequence ID" value="XM_004345005.2"/>
</dbReference>
<dbReference type="STRING" id="595528.A0A0D2WV03"/>
<dbReference type="Pfam" id="PF00782">
    <property type="entry name" value="DSPc"/>
    <property type="match status" value="1"/>
</dbReference>
<keyword evidence="6" id="KW-1015">Disulfide bond</keyword>
<dbReference type="InterPro" id="IPR003595">
    <property type="entry name" value="Tyr_Pase_cat"/>
</dbReference>
<evidence type="ECO:0000256" key="7">
    <source>
        <dbReference type="ARBA" id="ARBA00023288"/>
    </source>
</evidence>
<sequence length="172" mass="19219">MVKEAKIPNPPSYIEFAHMRFLIMDAPSDSNLPAYITELKKHEVSDVVRVCDPTYNTEPLTRNDITVHDWPFVDGEAPPSTVTDNWLNLVNQRMSPAVQKEGKHPCIAVHCVAGLGRAPVLVAIALIEAGYEAEDAIELVRSKRKGAINNKQLLFLQKYKRRSKTPGKCIIS</sequence>
<dbReference type="EC" id="3.1.3.48" evidence="2"/>
<dbReference type="GO" id="GO:0005737">
    <property type="term" value="C:cytoplasm"/>
    <property type="evidence" value="ECO:0007669"/>
    <property type="project" value="UniProtKB-ARBA"/>
</dbReference>
<proteinExistence type="inferred from homology"/>
<dbReference type="eggNOG" id="KOG2836">
    <property type="taxonomic scope" value="Eukaryota"/>
</dbReference>
<evidence type="ECO:0000256" key="3">
    <source>
        <dbReference type="ARBA" id="ARBA00022481"/>
    </source>
</evidence>
<dbReference type="AlphaFoldDB" id="A0A0D2WV03"/>
<keyword evidence="5" id="KW-0904">Protein phosphatase</keyword>
<name>A0A0D2WV03_CAPO3</name>
<dbReference type="SUPFAM" id="SSF52799">
    <property type="entry name" value="(Phosphotyrosine protein) phosphatases II"/>
    <property type="match status" value="1"/>
</dbReference>
<dbReference type="SMART" id="SM00404">
    <property type="entry name" value="PTPc_motif"/>
    <property type="match status" value="1"/>
</dbReference>
<keyword evidence="8" id="KW-0636">Prenylation</keyword>
<dbReference type="Proteomes" id="UP000008743">
    <property type="component" value="Unassembled WGS sequence"/>
</dbReference>
<evidence type="ECO:0000256" key="8">
    <source>
        <dbReference type="ARBA" id="ARBA00023289"/>
    </source>
</evidence>
<evidence type="ECO:0000259" key="10">
    <source>
        <dbReference type="SMART" id="SM00404"/>
    </source>
</evidence>
<evidence type="ECO:0000256" key="5">
    <source>
        <dbReference type="ARBA" id="ARBA00022912"/>
    </source>
</evidence>
<dbReference type="OrthoDB" id="5632at2759"/>
<protein>
    <recommendedName>
        <fullName evidence="2">protein-tyrosine-phosphatase</fullName>
        <ecNumber evidence="2">3.1.3.48</ecNumber>
    </recommendedName>
</protein>
<evidence type="ECO:0000256" key="2">
    <source>
        <dbReference type="ARBA" id="ARBA00013064"/>
    </source>
</evidence>
<keyword evidence="7" id="KW-0449">Lipoprotein</keyword>
<dbReference type="InterPro" id="IPR000340">
    <property type="entry name" value="Dual-sp_phosphatase_cat-dom"/>
</dbReference>
<dbReference type="CDD" id="cd14500">
    <property type="entry name" value="PTP-IVa"/>
    <property type="match status" value="1"/>
</dbReference>
<evidence type="ECO:0000313" key="12">
    <source>
        <dbReference type="Proteomes" id="UP000008743"/>
    </source>
</evidence>
<keyword evidence="12" id="KW-1185">Reference proteome</keyword>
<dbReference type="InterPro" id="IPR050561">
    <property type="entry name" value="PTP"/>
</dbReference>
<dbReference type="EMBL" id="KE346370">
    <property type="protein sequence ID" value="KJE95913.1"/>
    <property type="molecule type" value="Genomic_DNA"/>
</dbReference>
<comment type="catalytic activity">
    <reaction evidence="9">
        <text>O-phospho-L-tyrosyl-[protein] + H2O = L-tyrosyl-[protein] + phosphate</text>
        <dbReference type="Rhea" id="RHEA:10684"/>
        <dbReference type="Rhea" id="RHEA-COMP:10136"/>
        <dbReference type="Rhea" id="RHEA-COMP:20101"/>
        <dbReference type="ChEBI" id="CHEBI:15377"/>
        <dbReference type="ChEBI" id="CHEBI:43474"/>
        <dbReference type="ChEBI" id="CHEBI:46858"/>
        <dbReference type="ChEBI" id="CHEBI:61978"/>
        <dbReference type="EC" id="3.1.3.48"/>
    </reaction>
</comment>
<dbReference type="InParanoid" id="A0A0D2WV03"/>
<evidence type="ECO:0000256" key="4">
    <source>
        <dbReference type="ARBA" id="ARBA00022801"/>
    </source>
</evidence>
<dbReference type="GO" id="GO:0004725">
    <property type="term" value="F:protein tyrosine phosphatase activity"/>
    <property type="evidence" value="ECO:0007669"/>
    <property type="project" value="UniProtKB-EC"/>
</dbReference>
<feature type="domain" description="Protein-tyrosine phosphatase catalytic" evidence="10">
    <location>
        <begin position="61"/>
        <end position="163"/>
    </location>
</feature>
<evidence type="ECO:0000313" key="11">
    <source>
        <dbReference type="EMBL" id="KJE95913.1"/>
    </source>
</evidence>
<keyword evidence="4" id="KW-0378">Hydrolase</keyword>
<dbReference type="InterPro" id="IPR029021">
    <property type="entry name" value="Prot-tyrosine_phosphatase-like"/>
</dbReference>
<dbReference type="OMA" id="IQVHGWT"/>